<reference evidence="1 2" key="1">
    <citation type="submission" date="2016-02" db="EMBL/GenBank/DDBJ databases">
        <title>Band-tailed pigeon sequencing and assembly.</title>
        <authorList>
            <person name="Soares A.E."/>
            <person name="Novak B.J."/>
            <person name="Rice E.S."/>
            <person name="O'Connell B."/>
            <person name="Chang D."/>
            <person name="Weber S."/>
            <person name="Shapiro B."/>
        </authorList>
    </citation>
    <scope>NUCLEOTIDE SEQUENCE [LARGE SCALE GENOMIC DNA]</scope>
    <source>
        <strain evidence="1">BTP2013</strain>
        <tissue evidence="1">Blood</tissue>
    </source>
</reference>
<evidence type="ECO:0000313" key="2">
    <source>
        <dbReference type="Proteomes" id="UP000190648"/>
    </source>
</evidence>
<name>A0A1V4JYR4_PATFA</name>
<evidence type="ECO:0000313" key="1">
    <source>
        <dbReference type="EMBL" id="OPJ77284.1"/>
    </source>
</evidence>
<dbReference type="EMBL" id="LSYS01005497">
    <property type="protein sequence ID" value="OPJ77284.1"/>
    <property type="molecule type" value="Genomic_DNA"/>
</dbReference>
<keyword evidence="2" id="KW-1185">Reference proteome</keyword>
<proteinExistence type="predicted"/>
<organism evidence="1 2">
    <name type="scientific">Patagioenas fasciata monilis</name>
    <dbReference type="NCBI Taxonomy" id="372326"/>
    <lineage>
        <taxon>Eukaryota</taxon>
        <taxon>Metazoa</taxon>
        <taxon>Chordata</taxon>
        <taxon>Craniata</taxon>
        <taxon>Vertebrata</taxon>
        <taxon>Euteleostomi</taxon>
        <taxon>Archelosauria</taxon>
        <taxon>Archosauria</taxon>
        <taxon>Dinosauria</taxon>
        <taxon>Saurischia</taxon>
        <taxon>Theropoda</taxon>
        <taxon>Coelurosauria</taxon>
        <taxon>Aves</taxon>
        <taxon>Neognathae</taxon>
        <taxon>Neoaves</taxon>
        <taxon>Columbimorphae</taxon>
        <taxon>Columbiformes</taxon>
        <taxon>Columbidae</taxon>
        <taxon>Patagioenas</taxon>
    </lineage>
</organism>
<dbReference type="AlphaFoldDB" id="A0A1V4JYR4"/>
<accession>A0A1V4JYR4</accession>
<protein>
    <submittedName>
        <fullName evidence="1">Uncharacterized protein</fullName>
    </submittedName>
</protein>
<sequence length="79" mass="8477">MKAQCLFLPADGQGAALALPPANTHQAGDMGVSNHCSWETKWPGYVSLIEEEAERLGLTVCFCTVIRSEEGVKVNVNSV</sequence>
<gene>
    <name evidence="1" type="ORF">AV530_007644</name>
</gene>
<comment type="caution">
    <text evidence="1">The sequence shown here is derived from an EMBL/GenBank/DDBJ whole genome shotgun (WGS) entry which is preliminary data.</text>
</comment>
<dbReference type="Proteomes" id="UP000190648">
    <property type="component" value="Unassembled WGS sequence"/>
</dbReference>